<keyword evidence="2" id="KW-1185">Reference proteome</keyword>
<dbReference type="EMBL" id="BAAARE010000017">
    <property type="protein sequence ID" value="GAA2494489.1"/>
    <property type="molecule type" value="Genomic_DNA"/>
</dbReference>
<proteinExistence type="predicted"/>
<evidence type="ECO:0008006" key="3">
    <source>
        <dbReference type="Google" id="ProtNLM"/>
    </source>
</evidence>
<evidence type="ECO:0000313" key="2">
    <source>
        <dbReference type="Proteomes" id="UP001500730"/>
    </source>
</evidence>
<dbReference type="InterPro" id="IPR037479">
    <property type="entry name" value="Tauto_MSAD"/>
</dbReference>
<accession>A0ABP5ZA66</accession>
<reference evidence="2" key="1">
    <citation type="journal article" date="2019" name="Int. J. Syst. Evol. Microbiol.">
        <title>The Global Catalogue of Microorganisms (GCM) 10K type strain sequencing project: providing services to taxonomists for standard genome sequencing and annotation.</title>
        <authorList>
            <consortium name="The Broad Institute Genomics Platform"/>
            <consortium name="The Broad Institute Genome Sequencing Center for Infectious Disease"/>
            <person name="Wu L."/>
            <person name="Ma J."/>
        </authorList>
    </citation>
    <scope>NUCLEOTIDE SEQUENCE [LARGE SCALE GENOMIC DNA]</scope>
    <source>
        <strain evidence="2">JCM 16259</strain>
    </source>
</reference>
<comment type="caution">
    <text evidence="1">The sequence shown here is derived from an EMBL/GenBank/DDBJ whole genome shotgun (WGS) entry which is preliminary data.</text>
</comment>
<dbReference type="SUPFAM" id="SSF55331">
    <property type="entry name" value="Tautomerase/MIF"/>
    <property type="match status" value="1"/>
</dbReference>
<dbReference type="Gene3D" id="3.30.429.10">
    <property type="entry name" value="Macrophage Migration Inhibitory Factor"/>
    <property type="match status" value="1"/>
</dbReference>
<organism evidence="1 2">
    <name type="scientific">Terrabacter carboxydivorans</name>
    <dbReference type="NCBI Taxonomy" id="619730"/>
    <lineage>
        <taxon>Bacteria</taxon>
        <taxon>Bacillati</taxon>
        <taxon>Actinomycetota</taxon>
        <taxon>Actinomycetes</taxon>
        <taxon>Micrococcales</taxon>
        <taxon>Intrasporangiaceae</taxon>
        <taxon>Terrabacter</taxon>
    </lineage>
</organism>
<dbReference type="PANTHER" id="PTHR38460:SF1">
    <property type="entry name" value="TAUTOMERASE YOLI-RELATED"/>
    <property type="match status" value="1"/>
</dbReference>
<dbReference type="PANTHER" id="PTHR38460">
    <property type="entry name" value="TAUTOMERASE YOLI-RELATED"/>
    <property type="match status" value="1"/>
</dbReference>
<sequence length="169" mass="18676">MRRGIELFGISGGAHAASLPRRTGPGTGLFRRPFWYLWHMPSTLIEVRRSYTADEEVAIIDAVHGALVAAFKIPAKDRHSRLAVFEPHRMVNGLEPGVADAYTRVTIDCFAGRSIEAKRNLYREIVERLEALGIPRDGVSILLRESAVENWGAGGRAASDYDLGFDVDV</sequence>
<gene>
    <name evidence="1" type="ORF">GCM10009858_35610</name>
</gene>
<name>A0ABP5ZA66_9MICO</name>
<protein>
    <recommendedName>
        <fullName evidence="3">4-oxalocrotonate tautomerase</fullName>
    </recommendedName>
</protein>
<dbReference type="InterPro" id="IPR014347">
    <property type="entry name" value="Tautomerase/MIF_sf"/>
</dbReference>
<evidence type="ECO:0000313" key="1">
    <source>
        <dbReference type="EMBL" id="GAA2494489.1"/>
    </source>
</evidence>
<dbReference type="Pfam" id="PF14552">
    <property type="entry name" value="Tautomerase_2"/>
    <property type="match status" value="1"/>
</dbReference>
<dbReference type="Proteomes" id="UP001500730">
    <property type="component" value="Unassembled WGS sequence"/>
</dbReference>